<organism evidence="1 2">
    <name type="scientific">Paraliobacillus ryukyuensis</name>
    <dbReference type="NCBI Taxonomy" id="200904"/>
    <lineage>
        <taxon>Bacteria</taxon>
        <taxon>Bacillati</taxon>
        <taxon>Bacillota</taxon>
        <taxon>Bacilli</taxon>
        <taxon>Bacillales</taxon>
        <taxon>Bacillaceae</taxon>
        <taxon>Paraliobacillus</taxon>
    </lineage>
</organism>
<name>A0A366EGY2_9BACI</name>
<dbReference type="RefSeq" id="WP_113867559.1">
    <property type="nucleotide sequence ID" value="NZ_BAABQN010000002.1"/>
</dbReference>
<gene>
    <name evidence="1" type="ORF">DES48_102463</name>
</gene>
<dbReference type="EMBL" id="QNRI01000002">
    <property type="protein sequence ID" value="RBP00695.1"/>
    <property type="molecule type" value="Genomic_DNA"/>
</dbReference>
<dbReference type="STRING" id="200904.GCA_900168775_00721"/>
<comment type="caution">
    <text evidence="1">The sequence shown here is derived from an EMBL/GenBank/DDBJ whole genome shotgun (WGS) entry which is preliminary data.</text>
</comment>
<dbReference type="InterPro" id="IPR034660">
    <property type="entry name" value="DinB/YfiT-like"/>
</dbReference>
<dbReference type="Gene3D" id="1.20.120.450">
    <property type="entry name" value="dinb family like domain"/>
    <property type="match status" value="1"/>
</dbReference>
<protein>
    <submittedName>
        <fullName evidence="1">Uncharacterized protein DUF664</fullName>
    </submittedName>
</protein>
<dbReference type="OrthoDB" id="9798830at2"/>
<evidence type="ECO:0000313" key="1">
    <source>
        <dbReference type="EMBL" id="RBP00695.1"/>
    </source>
</evidence>
<proteinExistence type="predicted"/>
<dbReference type="SUPFAM" id="SSF109854">
    <property type="entry name" value="DinB/YfiT-like putative metalloenzymes"/>
    <property type="match status" value="1"/>
</dbReference>
<accession>A0A366EGY2</accession>
<dbReference type="Proteomes" id="UP000252254">
    <property type="component" value="Unassembled WGS sequence"/>
</dbReference>
<keyword evidence="2" id="KW-1185">Reference proteome</keyword>
<sequence length="156" mass="18665">MTLRQFLQSQLKATYNQNTWFVSLKSALHGLSEKEAMCKKQNQPHSITEIVQHLIFYNQLELDQFNHKKTYRDLPRTEQTFTYHHQESWLQKTVMLDAIFNAWDKAIAEASEEKLNKWQENLSYLTLHNAYHIGQIVLIRKEIDAWNDKYGVNYNF</sequence>
<dbReference type="AlphaFoldDB" id="A0A366EGY2"/>
<reference evidence="1 2" key="1">
    <citation type="submission" date="2018-06" db="EMBL/GenBank/DDBJ databases">
        <title>Genomic Encyclopedia of Type Strains, Phase IV (KMG-IV): sequencing the most valuable type-strain genomes for metagenomic binning, comparative biology and taxonomic classification.</title>
        <authorList>
            <person name="Goeker M."/>
        </authorList>
    </citation>
    <scope>NUCLEOTIDE SEQUENCE [LARGE SCALE GENOMIC DNA]</scope>
    <source>
        <strain evidence="1 2">DSM 15140</strain>
    </source>
</reference>
<evidence type="ECO:0000313" key="2">
    <source>
        <dbReference type="Proteomes" id="UP000252254"/>
    </source>
</evidence>